<evidence type="ECO:0000313" key="13">
    <source>
        <dbReference type="Proteomes" id="UP000473648"/>
    </source>
</evidence>
<keyword evidence="3" id="KW-1003">Cell membrane</keyword>
<feature type="domain" description="ABC transporter" evidence="10">
    <location>
        <begin position="332"/>
        <end position="568"/>
    </location>
</feature>
<dbReference type="GO" id="GO:0016887">
    <property type="term" value="F:ATP hydrolysis activity"/>
    <property type="evidence" value="ECO:0007669"/>
    <property type="project" value="InterPro"/>
</dbReference>
<keyword evidence="2" id="KW-0813">Transport</keyword>
<feature type="domain" description="ABC transmembrane type-1" evidence="11">
    <location>
        <begin position="18"/>
        <end position="298"/>
    </location>
</feature>
<dbReference type="Proteomes" id="UP000473648">
    <property type="component" value="Unassembled WGS sequence"/>
</dbReference>
<gene>
    <name evidence="12" type="ORF">FRC53_01865</name>
</gene>
<keyword evidence="7 9" id="KW-1133">Transmembrane helix</keyword>
<reference evidence="12" key="1">
    <citation type="journal article" date="2020" name="Appl. Environ. Microbiol.">
        <title>Medium-Chain Fatty Acid Synthesis by 'Candidatus Weimeria bifida' gen. nov., sp. nov., and 'Candidatus Pseudoramibacter fermentans' sp. nov.</title>
        <authorList>
            <person name="Scarborough M.J."/>
            <person name="Myers K.S."/>
            <person name="Donohue T.J."/>
            <person name="Noguera D.R."/>
        </authorList>
    </citation>
    <scope>NUCLEOTIDE SEQUENCE</scope>
    <source>
        <strain evidence="12">EUB1.1</strain>
    </source>
</reference>
<keyword evidence="6 12" id="KW-0067">ATP-binding</keyword>
<protein>
    <submittedName>
        <fullName evidence="12">ABC transporter ATP-binding protein</fullName>
    </submittedName>
</protein>
<organism evidence="12 13">
    <name type="scientific">Candidatus Pseudoramibacter fermentans</name>
    <dbReference type="NCBI Taxonomy" id="2594427"/>
    <lineage>
        <taxon>Bacteria</taxon>
        <taxon>Bacillati</taxon>
        <taxon>Bacillota</taxon>
        <taxon>Clostridia</taxon>
        <taxon>Eubacteriales</taxon>
        <taxon>Eubacteriaceae</taxon>
        <taxon>Pseudoramibacter</taxon>
    </lineage>
</organism>
<evidence type="ECO:0000259" key="10">
    <source>
        <dbReference type="PROSITE" id="PS50893"/>
    </source>
</evidence>
<feature type="transmembrane region" description="Helical" evidence="9">
    <location>
        <begin position="53"/>
        <end position="74"/>
    </location>
</feature>
<dbReference type="SUPFAM" id="SSF52540">
    <property type="entry name" value="P-loop containing nucleoside triphosphate hydrolases"/>
    <property type="match status" value="1"/>
</dbReference>
<evidence type="ECO:0000256" key="9">
    <source>
        <dbReference type="SAM" id="Phobius"/>
    </source>
</evidence>
<evidence type="ECO:0000256" key="6">
    <source>
        <dbReference type="ARBA" id="ARBA00022840"/>
    </source>
</evidence>
<name>A0A6L5GQ49_9FIRM</name>
<dbReference type="Gene3D" id="3.40.50.300">
    <property type="entry name" value="P-loop containing nucleotide triphosphate hydrolases"/>
    <property type="match status" value="1"/>
</dbReference>
<dbReference type="InterPro" id="IPR017871">
    <property type="entry name" value="ABC_transporter-like_CS"/>
</dbReference>
<evidence type="ECO:0000259" key="11">
    <source>
        <dbReference type="PROSITE" id="PS50929"/>
    </source>
</evidence>
<evidence type="ECO:0000256" key="3">
    <source>
        <dbReference type="ARBA" id="ARBA00022475"/>
    </source>
</evidence>
<evidence type="ECO:0000256" key="8">
    <source>
        <dbReference type="ARBA" id="ARBA00023136"/>
    </source>
</evidence>
<feature type="transmembrane region" description="Helical" evidence="9">
    <location>
        <begin position="276"/>
        <end position="297"/>
    </location>
</feature>
<evidence type="ECO:0000256" key="4">
    <source>
        <dbReference type="ARBA" id="ARBA00022692"/>
    </source>
</evidence>
<accession>A0A6L5GQ49</accession>
<comment type="caution">
    <text evidence="12">The sequence shown here is derived from an EMBL/GenBank/DDBJ whole genome shotgun (WGS) entry which is preliminary data.</text>
</comment>
<evidence type="ECO:0000256" key="1">
    <source>
        <dbReference type="ARBA" id="ARBA00004651"/>
    </source>
</evidence>
<evidence type="ECO:0000256" key="2">
    <source>
        <dbReference type="ARBA" id="ARBA00022448"/>
    </source>
</evidence>
<evidence type="ECO:0000256" key="7">
    <source>
        <dbReference type="ARBA" id="ARBA00022989"/>
    </source>
</evidence>
<dbReference type="InterPro" id="IPR039421">
    <property type="entry name" value="Type_1_exporter"/>
</dbReference>
<dbReference type="GO" id="GO:0005524">
    <property type="term" value="F:ATP binding"/>
    <property type="evidence" value="ECO:0007669"/>
    <property type="project" value="UniProtKB-KW"/>
</dbReference>
<dbReference type="InterPro" id="IPR036640">
    <property type="entry name" value="ABC1_TM_sf"/>
</dbReference>
<dbReference type="GO" id="GO:0005886">
    <property type="term" value="C:plasma membrane"/>
    <property type="evidence" value="ECO:0007669"/>
    <property type="project" value="UniProtKB-SubCell"/>
</dbReference>
<dbReference type="InterPro" id="IPR011527">
    <property type="entry name" value="ABC1_TM_dom"/>
</dbReference>
<dbReference type="PROSITE" id="PS00211">
    <property type="entry name" value="ABC_TRANSPORTER_1"/>
    <property type="match status" value="1"/>
</dbReference>
<dbReference type="AlphaFoldDB" id="A0A6L5GQ49"/>
<dbReference type="PANTHER" id="PTHR43394:SF1">
    <property type="entry name" value="ATP-BINDING CASSETTE SUB-FAMILY B MEMBER 10, MITOCHONDRIAL"/>
    <property type="match status" value="1"/>
</dbReference>
<dbReference type="EMBL" id="VOGB01000003">
    <property type="protein sequence ID" value="MQM72182.1"/>
    <property type="molecule type" value="Genomic_DNA"/>
</dbReference>
<feature type="transmembrane region" description="Helical" evidence="9">
    <location>
        <begin position="21"/>
        <end position="41"/>
    </location>
</feature>
<dbReference type="Pfam" id="PF00005">
    <property type="entry name" value="ABC_tran"/>
    <property type="match status" value="1"/>
</dbReference>
<evidence type="ECO:0000256" key="5">
    <source>
        <dbReference type="ARBA" id="ARBA00022741"/>
    </source>
</evidence>
<feature type="transmembrane region" description="Helical" evidence="9">
    <location>
        <begin position="246"/>
        <end position="264"/>
    </location>
</feature>
<dbReference type="Pfam" id="PF00664">
    <property type="entry name" value="ABC_membrane"/>
    <property type="match status" value="1"/>
</dbReference>
<dbReference type="SMART" id="SM00382">
    <property type="entry name" value="AAA"/>
    <property type="match status" value="1"/>
</dbReference>
<dbReference type="PROSITE" id="PS50893">
    <property type="entry name" value="ABC_TRANSPORTER_2"/>
    <property type="match status" value="1"/>
</dbReference>
<dbReference type="CDD" id="cd18548">
    <property type="entry name" value="ABC_6TM_Tm287_like"/>
    <property type="match status" value="1"/>
</dbReference>
<comment type="subcellular location">
    <subcellularLocation>
        <location evidence="1">Cell membrane</location>
        <topology evidence="1">Multi-pass membrane protein</topology>
    </subcellularLocation>
</comment>
<dbReference type="FunFam" id="3.40.50.300:FF:000221">
    <property type="entry name" value="Multidrug ABC transporter ATP-binding protein"/>
    <property type="match status" value="1"/>
</dbReference>
<dbReference type="InterPro" id="IPR003439">
    <property type="entry name" value="ABC_transporter-like_ATP-bd"/>
</dbReference>
<dbReference type="InterPro" id="IPR027417">
    <property type="entry name" value="P-loop_NTPase"/>
</dbReference>
<keyword evidence="13" id="KW-1185">Reference proteome</keyword>
<dbReference type="InterPro" id="IPR003593">
    <property type="entry name" value="AAA+_ATPase"/>
</dbReference>
<keyword evidence="5" id="KW-0547">Nucleotide-binding</keyword>
<keyword evidence="4 9" id="KW-0812">Transmembrane</keyword>
<dbReference type="Gene3D" id="1.20.1560.10">
    <property type="entry name" value="ABC transporter type 1, transmembrane domain"/>
    <property type="match status" value="1"/>
</dbReference>
<feature type="transmembrane region" description="Helical" evidence="9">
    <location>
        <begin position="158"/>
        <end position="178"/>
    </location>
</feature>
<sequence>MIKKLSESIREYKRESMLSPLFVTLEVVMEIIIPLLMARLIDEGLNRGDMRATWFYGLIMLAAACLSLSFGALAGKFCATASTGLAKNLRHDIYEKIQTFSFKNIDDFSTGSLVTRMTTDITNVQMAYMLLIRIAFRAPLMLIFALVMSLMINAQLAVYFLIAIPIMAVGLGLIIKFAHPLFRKVFRIYDKLNTVVQENLRGIRVVKSYVRKDHEIDKFRGISGDVYTTFSKAEKLMALNSPLMQVVMYACMIIIAWLGAKFIVAGSLTTGELTSLITYVMMILMSLMMLSMIFTMLTIAQASGERIVEVLNTESSLTNAPDPIKNVTDGSIVFDNVSFSYADDPNKLSLMDVNLSIKSGETIGIIGGTGSAKSSLVQLIPRLYDATTGTVYVGGVDVKKIDMEVLRDQVSMVLQKNVLFAGTIADNLRWGNPNATDAELWRACEVACADEFIKEMPDGLNTMIEQGGTNVSGGQKQRLCIARAVLAKPKILILDDSTSAVDTKTDAKIRQGLKEIIPGTTTLIIAQRISSIEDADRIIVMDGGRVADVGTSAELIARNDIYREVYDTQMQMKGGQVNGEEA</sequence>
<dbReference type="GO" id="GO:0015421">
    <property type="term" value="F:ABC-type oligopeptide transporter activity"/>
    <property type="evidence" value="ECO:0007669"/>
    <property type="project" value="TreeGrafter"/>
</dbReference>
<proteinExistence type="predicted"/>
<dbReference type="PANTHER" id="PTHR43394">
    <property type="entry name" value="ATP-DEPENDENT PERMEASE MDL1, MITOCHONDRIAL"/>
    <property type="match status" value="1"/>
</dbReference>
<dbReference type="PROSITE" id="PS50929">
    <property type="entry name" value="ABC_TM1F"/>
    <property type="match status" value="1"/>
</dbReference>
<keyword evidence="8 9" id="KW-0472">Membrane</keyword>
<feature type="transmembrane region" description="Helical" evidence="9">
    <location>
        <begin position="134"/>
        <end position="152"/>
    </location>
</feature>
<evidence type="ECO:0000313" key="12">
    <source>
        <dbReference type="EMBL" id="MQM72182.1"/>
    </source>
</evidence>
<dbReference type="SUPFAM" id="SSF90123">
    <property type="entry name" value="ABC transporter transmembrane region"/>
    <property type="match status" value="1"/>
</dbReference>